<dbReference type="InterPro" id="IPR001310">
    <property type="entry name" value="Histidine_triad_HIT"/>
</dbReference>
<sequence>MVSNALAFALRDTHPVSPGHTLVIPHRLVATWFEATQEEQRALFALVEEVRRELDSSHKPDGYNVGFNVGEAAGQTVFHLHVHVIPRYRGDMEDPRGGVRHVIPAKGNYLLGR</sequence>
<dbReference type="SUPFAM" id="SSF54197">
    <property type="entry name" value="HIT-like"/>
    <property type="match status" value="1"/>
</dbReference>
<gene>
    <name evidence="3" type="ORF">POL68_04655</name>
</gene>
<comment type="caution">
    <text evidence="3">The sequence shown here is derived from an EMBL/GenBank/DDBJ whole genome shotgun (WGS) entry which is preliminary data.</text>
</comment>
<dbReference type="Pfam" id="PF01230">
    <property type="entry name" value="HIT"/>
    <property type="match status" value="1"/>
</dbReference>
<dbReference type="InterPro" id="IPR011146">
    <property type="entry name" value="HIT-like"/>
</dbReference>
<dbReference type="PROSITE" id="PS51084">
    <property type="entry name" value="HIT_2"/>
    <property type="match status" value="1"/>
</dbReference>
<evidence type="ECO:0000259" key="2">
    <source>
        <dbReference type="PROSITE" id="PS51084"/>
    </source>
</evidence>
<evidence type="ECO:0000256" key="1">
    <source>
        <dbReference type="PROSITE-ProRule" id="PRU00464"/>
    </source>
</evidence>
<dbReference type="PROSITE" id="PS00892">
    <property type="entry name" value="HIT_1"/>
    <property type="match status" value="1"/>
</dbReference>
<feature type="domain" description="HIT" evidence="2">
    <location>
        <begin position="1"/>
        <end position="94"/>
    </location>
</feature>
<evidence type="ECO:0000313" key="4">
    <source>
        <dbReference type="Proteomes" id="UP001221838"/>
    </source>
</evidence>
<reference evidence="3 4" key="1">
    <citation type="submission" date="2022-11" db="EMBL/GenBank/DDBJ databases">
        <title>Minimal conservation of predation-associated metabolite biosynthetic gene clusters underscores biosynthetic potential of Myxococcota including descriptions for ten novel species: Archangium lansinium sp. nov., Myxococcus landrumus sp. nov., Nannocystis bai.</title>
        <authorList>
            <person name="Ahearne A."/>
            <person name="Stevens C."/>
            <person name="Dowd S."/>
        </authorList>
    </citation>
    <scope>NUCLEOTIDE SEQUENCE [LARGE SCALE GENOMIC DNA]</scope>
    <source>
        <strain evidence="3 4">NCWAL01</strain>
    </source>
</reference>
<dbReference type="EMBL" id="JAQNDM010000002">
    <property type="protein sequence ID" value="MDC0707752.1"/>
    <property type="molecule type" value="Genomic_DNA"/>
</dbReference>
<dbReference type="PANTHER" id="PTHR42997:SF1">
    <property type="entry name" value="AP-4-A PHOSPHORYLASE"/>
    <property type="match status" value="1"/>
</dbReference>
<evidence type="ECO:0000313" key="3">
    <source>
        <dbReference type="EMBL" id="MDC0707752.1"/>
    </source>
</evidence>
<protein>
    <submittedName>
        <fullName evidence="3">HIT family protein</fullName>
    </submittedName>
</protein>
<organism evidence="3 4">
    <name type="scientific">Stigmatella ashevillensis</name>
    <dbReference type="NCBI Taxonomy" id="2995309"/>
    <lineage>
        <taxon>Bacteria</taxon>
        <taxon>Pseudomonadati</taxon>
        <taxon>Myxococcota</taxon>
        <taxon>Myxococcia</taxon>
        <taxon>Myxococcales</taxon>
        <taxon>Cystobacterineae</taxon>
        <taxon>Archangiaceae</taxon>
        <taxon>Stigmatella</taxon>
    </lineage>
</organism>
<dbReference type="RefSeq" id="WP_272134984.1">
    <property type="nucleotide sequence ID" value="NZ_JAQNDM010000002.1"/>
</dbReference>
<dbReference type="Gene3D" id="3.30.428.10">
    <property type="entry name" value="HIT-like"/>
    <property type="match status" value="1"/>
</dbReference>
<proteinExistence type="predicted"/>
<feature type="short sequence motif" description="Histidine triad motif" evidence="1">
    <location>
        <begin position="79"/>
        <end position="83"/>
    </location>
</feature>
<name>A0ABT5D279_9BACT</name>
<accession>A0ABT5D279</accession>
<dbReference type="InterPro" id="IPR036265">
    <property type="entry name" value="HIT-like_sf"/>
</dbReference>
<keyword evidence="4" id="KW-1185">Reference proteome</keyword>
<dbReference type="InterPro" id="IPR019808">
    <property type="entry name" value="Histidine_triad_CS"/>
</dbReference>
<dbReference type="Proteomes" id="UP001221838">
    <property type="component" value="Unassembled WGS sequence"/>
</dbReference>
<dbReference type="PRINTS" id="PR00332">
    <property type="entry name" value="HISTRIAD"/>
</dbReference>
<dbReference type="PANTHER" id="PTHR42997">
    <property type="entry name" value="HIT FAMILY HYDROLASE"/>
    <property type="match status" value="1"/>
</dbReference>
<dbReference type="InterPro" id="IPR052908">
    <property type="entry name" value="AP-4-A_phosphorylase"/>
</dbReference>